<dbReference type="Proteomes" id="UP000198506">
    <property type="component" value="Unassembled WGS sequence"/>
</dbReference>
<organism evidence="2 3">
    <name type="scientific">Agrococcus baldri</name>
    <dbReference type="NCBI Taxonomy" id="153730"/>
    <lineage>
        <taxon>Bacteria</taxon>
        <taxon>Bacillati</taxon>
        <taxon>Actinomycetota</taxon>
        <taxon>Actinomycetes</taxon>
        <taxon>Micrococcales</taxon>
        <taxon>Microbacteriaceae</taxon>
        <taxon>Agrococcus</taxon>
    </lineage>
</organism>
<protein>
    <submittedName>
        <fullName evidence="2">Uncharacterized protein</fullName>
    </submittedName>
</protein>
<sequence length="150" mass="15402">MTIDIDTTAETAPGVFASREARRRRRLRRLGTIVLAALLATAIWAVAVPIAGVTLVVGSGQSAQHVGPASVAIVSFALGLVAWALLALLERLGPAGRRTWQVAGLLVLIVSLAGPLAMGGALPVLLTLEAMHLVVGVTVILGLAHRPADA</sequence>
<evidence type="ECO:0000313" key="2">
    <source>
        <dbReference type="EMBL" id="SFS13973.1"/>
    </source>
</evidence>
<feature type="transmembrane region" description="Helical" evidence="1">
    <location>
        <begin position="100"/>
        <end position="118"/>
    </location>
</feature>
<keyword evidence="3" id="KW-1185">Reference proteome</keyword>
<keyword evidence="1" id="KW-1133">Transmembrane helix</keyword>
<evidence type="ECO:0000256" key="1">
    <source>
        <dbReference type="SAM" id="Phobius"/>
    </source>
</evidence>
<gene>
    <name evidence="2" type="ORF">SAMN04487783_1740</name>
</gene>
<dbReference type="InterPro" id="IPR045713">
    <property type="entry name" value="DUF6069"/>
</dbReference>
<reference evidence="2 3" key="1">
    <citation type="submission" date="2016-10" db="EMBL/GenBank/DDBJ databases">
        <authorList>
            <person name="Varghese N."/>
            <person name="Submissions S."/>
        </authorList>
    </citation>
    <scope>NUCLEOTIDE SEQUENCE [LARGE SCALE GENOMIC DNA]</scope>
    <source>
        <strain evidence="2 3">IAM 15147</strain>
    </source>
</reference>
<feature type="transmembrane region" description="Helical" evidence="1">
    <location>
        <begin position="69"/>
        <end position="88"/>
    </location>
</feature>
<dbReference type="Pfam" id="PF19545">
    <property type="entry name" value="DUF6069"/>
    <property type="match status" value="1"/>
</dbReference>
<feature type="transmembrane region" description="Helical" evidence="1">
    <location>
        <begin position="32"/>
        <end position="57"/>
    </location>
</feature>
<dbReference type="AlphaFoldDB" id="A0AA94KZW9"/>
<proteinExistence type="predicted"/>
<keyword evidence="1" id="KW-0472">Membrane</keyword>
<keyword evidence="1" id="KW-0812">Transmembrane</keyword>
<name>A0AA94KZW9_9MICO</name>
<accession>A0AA94KZW9</accession>
<evidence type="ECO:0000313" key="3">
    <source>
        <dbReference type="Proteomes" id="UP000198506"/>
    </source>
</evidence>
<dbReference type="EMBL" id="FOZN01000003">
    <property type="protein sequence ID" value="SFS13973.1"/>
    <property type="molecule type" value="Genomic_DNA"/>
</dbReference>
<comment type="caution">
    <text evidence="2">The sequence shown here is derived from an EMBL/GenBank/DDBJ whole genome shotgun (WGS) entry which is preliminary data.</text>
</comment>
<dbReference type="RefSeq" id="WP_092917973.1">
    <property type="nucleotide sequence ID" value="NZ_FOZN01000003.1"/>
</dbReference>